<dbReference type="GO" id="GO:0015031">
    <property type="term" value="P:protein transport"/>
    <property type="evidence" value="ECO:0007669"/>
    <property type="project" value="UniProtKB-KW"/>
</dbReference>
<feature type="domain" description="Membrane insertase YidC/Oxa/ALB C-terminal" evidence="11">
    <location>
        <begin position="29"/>
        <end position="253"/>
    </location>
</feature>
<dbReference type="AlphaFoldDB" id="A0A2H0WSG4"/>
<evidence type="ECO:0000256" key="10">
    <source>
        <dbReference type="SAM" id="Phobius"/>
    </source>
</evidence>
<evidence type="ECO:0000256" key="3">
    <source>
        <dbReference type="ARBA" id="ARBA00022475"/>
    </source>
</evidence>
<dbReference type="Proteomes" id="UP000230775">
    <property type="component" value="Unassembled WGS sequence"/>
</dbReference>
<dbReference type="PANTHER" id="PTHR12428:SF65">
    <property type="entry name" value="CYTOCHROME C OXIDASE ASSEMBLY PROTEIN COX18, MITOCHONDRIAL"/>
    <property type="match status" value="1"/>
</dbReference>
<comment type="caution">
    <text evidence="12">The sequence shown here is derived from an EMBL/GenBank/DDBJ whole genome shotgun (WGS) entry which is preliminary data.</text>
</comment>
<gene>
    <name evidence="12" type="ORF">COT64_00325</name>
</gene>
<evidence type="ECO:0000313" key="12">
    <source>
        <dbReference type="EMBL" id="PIS14878.1"/>
    </source>
</evidence>
<dbReference type="InterPro" id="IPR028055">
    <property type="entry name" value="YidC/Oxa/ALB_C"/>
</dbReference>
<comment type="subcellular location">
    <subcellularLocation>
        <location evidence="1">Cell membrane</location>
        <topology evidence="1">Multi-pass membrane protein</topology>
    </subcellularLocation>
    <subcellularLocation>
        <location evidence="9">Membrane</location>
        <topology evidence="9">Multi-pass membrane protein</topology>
    </subcellularLocation>
</comment>
<evidence type="ECO:0000256" key="2">
    <source>
        <dbReference type="ARBA" id="ARBA00022448"/>
    </source>
</evidence>
<dbReference type="InterPro" id="IPR047196">
    <property type="entry name" value="YidC_ALB_C"/>
</dbReference>
<dbReference type="GO" id="GO:0005886">
    <property type="term" value="C:plasma membrane"/>
    <property type="evidence" value="ECO:0007669"/>
    <property type="project" value="UniProtKB-SubCell"/>
</dbReference>
<dbReference type="NCBIfam" id="TIGR03592">
    <property type="entry name" value="yidC_oxa1_cterm"/>
    <property type="match status" value="1"/>
</dbReference>
<dbReference type="CDD" id="cd20070">
    <property type="entry name" value="5TM_YidC_Alb3"/>
    <property type="match status" value="1"/>
</dbReference>
<evidence type="ECO:0000256" key="7">
    <source>
        <dbReference type="ARBA" id="ARBA00023136"/>
    </source>
</evidence>
<comment type="similarity">
    <text evidence="9">Belongs to the OXA1/ALB3/YidC family.</text>
</comment>
<keyword evidence="3" id="KW-1003">Cell membrane</keyword>
<evidence type="ECO:0000313" key="13">
    <source>
        <dbReference type="Proteomes" id="UP000230775"/>
    </source>
</evidence>
<proteinExistence type="inferred from homology"/>
<dbReference type="Pfam" id="PF02096">
    <property type="entry name" value="60KD_IMP"/>
    <property type="match status" value="1"/>
</dbReference>
<dbReference type="EMBL" id="PEZI01000007">
    <property type="protein sequence ID" value="PIS14878.1"/>
    <property type="molecule type" value="Genomic_DNA"/>
</dbReference>
<organism evidence="12 13">
    <name type="scientific">Candidatus Shapirobacteria bacterium CG09_land_8_20_14_0_10_39_12</name>
    <dbReference type="NCBI Taxonomy" id="1974885"/>
    <lineage>
        <taxon>Bacteria</taxon>
        <taxon>Candidatus Shapironibacteriota</taxon>
    </lineage>
</organism>
<evidence type="ECO:0000256" key="8">
    <source>
        <dbReference type="ARBA" id="ARBA00023186"/>
    </source>
</evidence>
<sequence length="268" mass="30605">MAQFLRIILYQPILNALILLYKLFFSNLGVAIVALTGLIRLALIPLTNPQLKSAQTMQELNPELQKIKEKFKDDKQKLMQAQMELYKKHGINPAAGCLPQILQFAILISLFQVFNQVIKPGDGVIEKINQSLYPFVKLAENTTFNMQFLYLNLSQPDLIKIPGFFNLPGVFVILATVFQFLSSRLMMPVVKKEEKEAKATESKSDDMAVSMQKQMLYLFPAMTLIFGYTMPSGVILYWFVFSLFSFIQQLLISQKRKGAKVYDQGRVK</sequence>
<reference evidence="13" key="1">
    <citation type="submission" date="2017-09" db="EMBL/GenBank/DDBJ databases">
        <title>Depth-based differentiation of microbial function through sediment-hosted aquifers and enrichment of novel symbionts in the deep terrestrial subsurface.</title>
        <authorList>
            <person name="Probst A.J."/>
            <person name="Ladd B."/>
            <person name="Jarett J.K."/>
            <person name="Geller-Mcgrath D.E."/>
            <person name="Sieber C.M.K."/>
            <person name="Emerson J.B."/>
            <person name="Anantharaman K."/>
            <person name="Thomas B.C."/>
            <person name="Malmstrom R."/>
            <person name="Stieglmeier M."/>
            <person name="Klingl A."/>
            <person name="Woyke T."/>
            <person name="Ryan C.M."/>
            <person name="Banfield J.F."/>
        </authorList>
    </citation>
    <scope>NUCLEOTIDE SEQUENCE [LARGE SCALE GENOMIC DNA]</scope>
</reference>
<evidence type="ECO:0000256" key="9">
    <source>
        <dbReference type="RuleBase" id="RU003945"/>
    </source>
</evidence>
<dbReference type="GO" id="GO:0051205">
    <property type="term" value="P:protein insertion into membrane"/>
    <property type="evidence" value="ECO:0007669"/>
    <property type="project" value="TreeGrafter"/>
</dbReference>
<protein>
    <recommendedName>
        <fullName evidence="11">Membrane insertase YidC/Oxa/ALB C-terminal domain-containing protein</fullName>
    </recommendedName>
</protein>
<evidence type="ECO:0000256" key="4">
    <source>
        <dbReference type="ARBA" id="ARBA00022692"/>
    </source>
</evidence>
<feature type="transmembrane region" description="Helical" evidence="10">
    <location>
        <begin position="163"/>
        <end position="181"/>
    </location>
</feature>
<evidence type="ECO:0000256" key="5">
    <source>
        <dbReference type="ARBA" id="ARBA00022927"/>
    </source>
</evidence>
<feature type="transmembrane region" description="Helical" evidence="10">
    <location>
        <begin position="217"/>
        <end position="247"/>
    </location>
</feature>
<feature type="transmembrane region" description="Helical" evidence="10">
    <location>
        <begin position="20"/>
        <end position="43"/>
    </location>
</feature>
<keyword evidence="7 10" id="KW-0472">Membrane</keyword>
<evidence type="ECO:0000256" key="6">
    <source>
        <dbReference type="ARBA" id="ARBA00022989"/>
    </source>
</evidence>
<accession>A0A2H0WSG4</accession>
<keyword evidence="2" id="KW-0813">Transport</keyword>
<keyword evidence="6 10" id="KW-1133">Transmembrane helix</keyword>
<keyword evidence="8" id="KW-0143">Chaperone</keyword>
<dbReference type="GO" id="GO:0032977">
    <property type="term" value="F:membrane insertase activity"/>
    <property type="evidence" value="ECO:0007669"/>
    <property type="project" value="InterPro"/>
</dbReference>
<dbReference type="InterPro" id="IPR001708">
    <property type="entry name" value="YidC/ALB3/OXA1/COX18"/>
</dbReference>
<evidence type="ECO:0000256" key="1">
    <source>
        <dbReference type="ARBA" id="ARBA00004651"/>
    </source>
</evidence>
<keyword evidence="5" id="KW-0653">Protein transport</keyword>
<keyword evidence="4 9" id="KW-0812">Transmembrane</keyword>
<evidence type="ECO:0000259" key="11">
    <source>
        <dbReference type="Pfam" id="PF02096"/>
    </source>
</evidence>
<name>A0A2H0WSG4_9BACT</name>
<dbReference type="PANTHER" id="PTHR12428">
    <property type="entry name" value="OXA1"/>
    <property type="match status" value="1"/>
</dbReference>